<keyword evidence="1" id="KW-0732">Signal</keyword>
<dbReference type="Pfam" id="PF20813">
    <property type="entry name" value="FhbB"/>
    <property type="match status" value="1"/>
</dbReference>
<dbReference type="RefSeq" id="WP_002691981.1">
    <property type="nucleotide sequence ID" value="NZ_CM001797.1"/>
</dbReference>
<dbReference type="InterPro" id="IPR049380">
    <property type="entry name" value="FhbB_dom_sf"/>
</dbReference>
<feature type="signal peptide" evidence="1">
    <location>
        <begin position="1"/>
        <end position="26"/>
    </location>
</feature>
<feature type="chain" id="PRO_5002507923" description="Factor H binding protein B domain-containing protein" evidence="1">
    <location>
        <begin position="27"/>
        <end position="102"/>
    </location>
</feature>
<dbReference type="InterPro" id="IPR049379">
    <property type="entry name" value="FhbB_dom"/>
</dbReference>
<evidence type="ECO:0000313" key="3">
    <source>
        <dbReference type="EMBL" id="EMB21510.1"/>
    </source>
</evidence>
<comment type="caution">
    <text evidence="3">The sequence shown here is derived from an EMBL/GenBank/DDBJ whole genome shotgun (WGS) entry which is preliminary data.</text>
</comment>
<protein>
    <recommendedName>
        <fullName evidence="2">Factor H binding protein B domain-containing protein</fullName>
    </recommendedName>
</protein>
<dbReference type="Gene3D" id="6.10.250.2300">
    <property type="match status" value="1"/>
</dbReference>
<organism evidence="3">
    <name type="scientific">Treponema denticola OTK</name>
    <dbReference type="NCBI Taxonomy" id="999434"/>
    <lineage>
        <taxon>Bacteria</taxon>
        <taxon>Pseudomonadati</taxon>
        <taxon>Spirochaetota</taxon>
        <taxon>Spirochaetia</taxon>
        <taxon>Spirochaetales</taxon>
        <taxon>Treponemataceae</taxon>
        <taxon>Treponema</taxon>
    </lineage>
</organism>
<proteinExistence type="predicted"/>
<dbReference type="PATRIC" id="fig|999434.4.peg.1329"/>
<gene>
    <name evidence="3" type="ORF">HMPREF9723_01283</name>
</gene>
<dbReference type="AlphaFoldDB" id="A0A0F6MQ37"/>
<evidence type="ECO:0000256" key="1">
    <source>
        <dbReference type="SAM" id="SignalP"/>
    </source>
</evidence>
<sequence>MKNKKIFTTVLLLAAAALLFTSCAFKMNTAQKAHYEKFINALENELKTRHIPAGAVIDMLAEINTEALALDYQIVDKKPGTSIAQGTKAAALRKRFIPKKIK</sequence>
<dbReference type="EMBL" id="AGDY01000006">
    <property type="protein sequence ID" value="EMB21510.1"/>
    <property type="molecule type" value="Genomic_DNA"/>
</dbReference>
<evidence type="ECO:0000259" key="2">
    <source>
        <dbReference type="Pfam" id="PF20813"/>
    </source>
</evidence>
<reference evidence="3" key="1">
    <citation type="submission" date="2012-01" db="EMBL/GenBank/DDBJ databases">
        <title>The Genome Sequence of Treponema denticola OTK.</title>
        <authorList>
            <consortium name="The Broad Institute Genome Sequencing Platform"/>
            <person name="Earl A."/>
            <person name="Ward D."/>
            <person name="Feldgarden M."/>
            <person name="Gevers D."/>
            <person name="Blanton J.M."/>
            <person name="Fenno C.J."/>
            <person name="Baranova O.V."/>
            <person name="Mathney J."/>
            <person name="Dewhirst F.E."/>
            <person name="Izard J."/>
            <person name="Young S.K."/>
            <person name="Zeng Q."/>
            <person name="Gargeya S."/>
            <person name="Fitzgerald M."/>
            <person name="Haas B."/>
            <person name="Abouelleil A."/>
            <person name="Alvarado L."/>
            <person name="Arachchi H.M."/>
            <person name="Berlin A."/>
            <person name="Chapman S.B."/>
            <person name="Gearin G."/>
            <person name="Goldberg J."/>
            <person name="Griggs A."/>
            <person name="Gujja S."/>
            <person name="Hansen M."/>
            <person name="Heiman D."/>
            <person name="Howarth C."/>
            <person name="Larimer J."/>
            <person name="Lui A."/>
            <person name="MacDonald P.J.P."/>
            <person name="McCowen C."/>
            <person name="Montmayeur A."/>
            <person name="Murphy C."/>
            <person name="Neiman D."/>
            <person name="Pearson M."/>
            <person name="Priest M."/>
            <person name="Roberts A."/>
            <person name="Saif S."/>
            <person name="Shea T."/>
            <person name="Sisk P."/>
            <person name="Stolte C."/>
            <person name="Sykes S."/>
            <person name="Wortman J."/>
            <person name="Nusbaum C."/>
            <person name="Birren B."/>
        </authorList>
    </citation>
    <scope>NUCLEOTIDE SEQUENCE [LARGE SCALE GENOMIC DNA]</scope>
    <source>
        <strain evidence="3">OTK</strain>
    </source>
</reference>
<accession>A0A0F6MQ37</accession>
<dbReference type="PROSITE" id="PS51257">
    <property type="entry name" value="PROKAR_LIPOPROTEIN"/>
    <property type="match status" value="1"/>
</dbReference>
<dbReference type="HOGENOM" id="CLU_2248873_0_0_12"/>
<dbReference type="Proteomes" id="UP000011701">
    <property type="component" value="Chromosome"/>
</dbReference>
<feature type="domain" description="Factor H binding protein B" evidence="2">
    <location>
        <begin position="26"/>
        <end position="101"/>
    </location>
</feature>
<name>A0A0F6MQ37_TREDN</name>